<proteinExistence type="predicted"/>
<reference evidence="3" key="1">
    <citation type="submission" date="2020-08" db="EMBL/GenBank/DDBJ databases">
        <title>Genome sequencing and assembly of the red palm weevil Rhynchophorus ferrugineus.</title>
        <authorList>
            <person name="Dias G.B."/>
            <person name="Bergman C.M."/>
            <person name="Manee M."/>
        </authorList>
    </citation>
    <scope>NUCLEOTIDE SEQUENCE</scope>
    <source>
        <strain evidence="3">AA-2017</strain>
        <tissue evidence="3">Whole larva</tissue>
    </source>
</reference>
<keyword evidence="4" id="KW-1185">Reference proteome</keyword>
<evidence type="ECO:0000313" key="3">
    <source>
        <dbReference type="EMBL" id="KAF7268974.1"/>
    </source>
</evidence>
<sequence length="118" mass="13809">MINWDSIKEFLRLEEHNRIIKDTAQSTNPLRHLTEIQFKMLQLNYEKYTPYIRGLFILITLFQILWDVMLNVATKEPVVTTHRRRTGSIVNGNTSIPTFMGRPIYPQSSQGDDESGIR</sequence>
<dbReference type="AlphaFoldDB" id="A0A834HVR4"/>
<gene>
    <name evidence="3" type="ORF">GWI33_017958</name>
</gene>
<keyword evidence="2" id="KW-0472">Membrane</keyword>
<dbReference type="OrthoDB" id="5579088at2759"/>
<feature type="transmembrane region" description="Helical" evidence="2">
    <location>
        <begin position="51"/>
        <end position="74"/>
    </location>
</feature>
<evidence type="ECO:0000313" key="4">
    <source>
        <dbReference type="Proteomes" id="UP000625711"/>
    </source>
</evidence>
<keyword evidence="2" id="KW-1133">Transmembrane helix</keyword>
<accession>A0A834HVR4</accession>
<dbReference type="Proteomes" id="UP000625711">
    <property type="component" value="Unassembled WGS sequence"/>
</dbReference>
<name>A0A834HVR4_RHYFE</name>
<organism evidence="3 4">
    <name type="scientific">Rhynchophorus ferrugineus</name>
    <name type="common">Red palm weevil</name>
    <name type="synonym">Curculio ferrugineus</name>
    <dbReference type="NCBI Taxonomy" id="354439"/>
    <lineage>
        <taxon>Eukaryota</taxon>
        <taxon>Metazoa</taxon>
        <taxon>Ecdysozoa</taxon>
        <taxon>Arthropoda</taxon>
        <taxon>Hexapoda</taxon>
        <taxon>Insecta</taxon>
        <taxon>Pterygota</taxon>
        <taxon>Neoptera</taxon>
        <taxon>Endopterygota</taxon>
        <taxon>Coleoptera</taxon>
        <taxon>Polyphaga</taxon>
        <taxon>Cucujiformia</taxon>
        <taxon>Curculionidae</taxon>
        <taxon>Dryophthorinae</taxon>
        <taxon>Rhynchophorus</taxon>
    </lineage>
</organism>
<keyword evidence="2" id="KW-0812">Transmembrane</keyword>
<dbReference type="EMBL" id="JAACXV010014285">
    <property type="protein sequence ID" value="KAF7268974.1"/>
    <property type="molecule type" value="Genomic_DNA"/>
</dbReference>
<comment type="caution">
    <text evidence="3">The sequence shown here is derived from an EMBL/GenBank/DDBJ whole genome shotgun (WGS) entry which is preliminary data.</text>
</comment>
<evidence type="ECO:0000256" key="1">
    <source>
        <dbReference type="SAM" id="MobiDB-lite"/>
    </source>
</evidence>
<feature type="region of interest" description="Disordered" evidence="1">
    <location>
        <begin position="90"/>
        <end position="118"/>
    </location>
</feature>
<protein>
    <submittedName>
        <fullName evidence="3">Uncharacterized protein</fullName>
    </submittedName>
</protein>
<evidence type="ECO:0000256" key="2">
    <source>
        <dbReference type="SAM" id="Phobius"/>
    </source>
</evidence>